<reference evidence="2" key="1">
    <citation type="submission" date="2021-02" db="EMBL/GenBank/DDBJ databases">
        <authorList>
            <person name="Nowell W R."/>
        </authorList>
    </citation>
    <scope>NUCLEOTIDE SEQUENCE</scope>
</reference>
<dbReference type="Gene3D" id="3.40.50.300">
    <property type="entry name" value="P-loop containing nucleotide triphosphate hydrolases"/>
    <property type="match status" value="1"/>
</dbReference>
<dbReference type="Proteomes" id="UP000681722">
    <property type="component" value="Unassembled WGS sequence"/>
</dbReference>
<dbReference type="AlphaFoldDB" id="A0A815QZ91"/>
<evidence type="ECO:0000313" key="5">
    <source>
        <dbReference type="Proteomes" id="UP000663829"/>
    </source>
</evidence>
<evidence type="ECO:0000313" key="4">
    <source>
        <dbReference type="EMBL" id="CAF4338262.1"/>
    </source>
</evidence>
<name>A0A815QZ91_9BILA</name>
<keyword evidence="5" id="KW-1185">Reference proteome</keyword>
<dbReference type="OrthoDB" id="10052586at2759"/>
<gene>
    <name evidence="2" type="ORF">GPM918_LOCUS35438</name>
    <name evidence="1" type="ORF">OVA965_LOCUS5985</name>
    <name evidence="4" type="ORF">SRO942_LOCUS36156</name>
    <name evidence="3" type="ORF">TMI583_LOCUS5981</name>
</gene>
<dbReference type="EMBL" id="CAJOBC010085983">
    <property type="protein sequence ID" value="CAF4338262.1"/>
    <property type="molecule type" value="Genomic_DNA"/>
</dbReference>
<comment type="caution">
    <text evidence="2">The sequence shown here is derived from an EMBL/GenBank/DDBJ whole genome shotgun (WGS) entry which is preliminary data.</text>
</comment>
<protein>
    <submittedName>
        <fullName evidence="2">Uncharacterized protein</fullName>
    </submittedName>
</protein>
<dbReference type="Proteomes" id="UP000663829">
    <property type="component" value="Unassembled WGS sequence"/>
</dbReference>
<dbReference type="EMBL" id="CAJNOK010001741">
    <property type="protein sequence ID" value="CAF0827781.1"/>
    <property type="molecule type" value="Genomic_DNA"/>
</dbReference>
<dbReference type="Proteomes" id="UP000677228">
    <property type="component" value="Unassembled WGS sequence"/>
</dbReference>
<evidence type="ECO:0000313" key="3">
    <source>
        <dbReference type="EMBL" id="CAF3612258.1"/>
    </source>
</evidence>
<accession>A0A815QZ91</accession>
<organism evidence="2 5">
    <name type="scientific">Didymodactylos carnosus</name>
    <dbReference type="NCBI Taxonomy" id="1234261"/>
    <lineage>
        <taxon>Eukaryota</taxon>
        <taxon>Metazoa</taxon>
        <taxon>Spiralia</taxon>
        <taxon>Gnathifera</taxon>
        <taxon>Rotifera</taxon>
        <taxon>Eurotatoria</taxon>
        <taxon>Bdelloidea</taxon>
        <taxon>Philodinida</taxon>
        <taxon>Philodinidae</taxon>
        <taxon>Didymodactylos</taxon>
    </lineage>
</organism>
<dbReference type="EMBL" id="CAJNOQ010020515">
    <property type="protein sequence ID" value="CAF1470314.1"/>
    <property type="molecule type" value="Genomic_DNA"/>
</dbReference>
<evidence type="ECO:0000313" key="1">
    <source>
        <dbReference type="EMBL" id="CAF0827781.1"/>
    </source>
</evidence>
<dbReference type="Proteomes" id="UP000682733">
    <property type="component" value="Unassembled WGS sequence"/>
</dbReference>
<evidence type="ECO:0000313" key="2">
    <source>
        <dbReference type="EMBL" id="CAF1470314.1"/>
    </source>
</evidence>
<dbReference type="InterPro" id="IPR027417">
    <property type="entry name" value="P-loop_NTPase"/>
</dbReference>
<dbReference type="EMBL" id="CAJOBA010001741">
    <property type="protein sequence ID" value="CAF3612258.1"/>
    <property type="molecule type" value="Genomic_DNA"/>
</dbReference>
<sequence>MWIVHQNLMKSLSPIVDCGVHYIDVMCQMARSKPVQVNANEVRLTDEIPPHNYELRPDLNTIQGNIVYGEVGSFQRDILEEEFNNNKIFGKRYENRKKCLIVDEFDNMCLDRARRILYLSHEIQSLKWLETLFINI</sequence>
<proteinExistence type="predicted"/>